<dbReference type="PANTHER" id="PTHR12243">
    <property type="entry name" value="MADF DOMAIN TRANSCRIPTION FACTOR"/>
    <property type="match status" value="1"/>
</dbReference>
<evidence type="ECO:0000256" key="1">
    <source>
        <dbReference type="SAM" id="MobiDB-lite"/>
    </source>
</evidence>
<dbReference type="EMBL" id="JARKHS020036843">
    <property type="protein sequence ID" value="KAK8754908.1"/>
    <property type="molecule type" value="Genomic_DNA"/>
</dbReference>
<dbReference type="GO" id="GO:0005667">
    <property type="term" value="C:transcription regulator complex"/>
    <property type="evidence" value="ECO:0007669"/>
    <property type="project" value="TreeGrafter"/>
</dbReference>
<reference evidence="3 4" key="1">
    <citation type="journal article" date="2023" name="Arcadia Sci">
        <title>De novo assembly of a long-read Amblyomma americanum tick genome.</title>
        <authorList>
            <person name="Chou S."/>
            <person name="Poskanzer K.E."/>
            <person name="Rollins M."/>
            <person name="Thuy-Boun P.S."/>
        </authorList>
    </citation>
    <scope>NUCLEOTIDE SEQUENCE [LARGE SCALE GENOMIC DNA]</scope>
    <source>
        <strain evidence="3">F_SG_1</strain>
        <tissue evidence="3">Salivary glands</tissue>
    </source>
</reference>
<evidence type="ECO:0000313" key="4">
    <source>
        <dbReference type="Proteomes" id="UP001321473"/>
    </source>
</evidence>
<comment type="caution">
    <text evidence="3">The sequence shown here is derived from an EMBL/GenBank/DDBJ whole genome shotgun (WGS) entry which is preliminary data.</text>
</comment>
<organism evidence="3 4">
    <name type="scientific">Amblyomma americanum</name>
    <name type="common">Lone star tick</name>
    <dbReference type="NCBI Taxonomy" id="6943"/>
    <lineage>
        <taxon>Eukaryota</taxon>
        <taxon>Metazoa</taxon>
        <taxon>Ecdysozoa</taxon>
        <taxon>Arthropoda</taxon>
        <taxon>Chelicerata</taxon>
        <taxon>Arachnida</taxon>
        <taxon>Acari</taxon>
        <taxon>Parasitiformes</taxon>
        <taxon>Ixodida</taxon>
        <taxon>Ixodoidea</taxon>
        <taxon>Ixodidae</taxon>
        <taxon>Amblyomminae</taxon>
        <taxon>Amblyomma</taxon>
    </lineage>
</organism>
<dbReference type="InterPro" id="IPR039353">
    <property type="entry name" value="TF_Adf1"/>
</dbReference>
<feature type="domain" description="MADF" evidence="2">
    <location>
        <begin position="10"/>
        <end position="105"/>
    </location>
</feature>
<accession>A0AAQ4CXG8</accession>
<gene>
    <name evidence="3" type="ORF">V5799_002376</name>
</gene>
<dbReference type="InterPro" id="IPR006578">
    <property type="entry name" value="MADF-dom"/>
</dbReference>
<dbReference type="Pfam" id="PF10545">
    <property type="entry name" value="MADF_DNA_bdg"/>
    <property type="match status" value="1"/>
</dbReference>
<feature type="compositionally biased region" description="Pro residues" evidence="1">
    <location>
        <begin position="229"/>
        <end position="242"/>
    </location>
</feature>
<keyword evidence="4" id="KW-1185">Reference proteome</keyword>
<proteinExistence type="predicted"/>
<feature type="region of interest" description="Disordered" evidence="1">
    <location>
        <begin position="226"/>
        <end position="252"/>
    </location>
</feature>
<sequence>MPAGRFSWERFLERVREHPYLYDTNLTHYKDSNLKDRQWVEIGQQFGITGLQAKNKWRNARDRYIKIRVQMKRSAQSEYSGMGITAPKIKWRYYQALDDMLRDTQHYSQLCHLAELVNIKTEPGEYIYQCVDTQSVSAEGGTSQDGELTLRIERAGPAATFDCSLDGEPSHAQQNDLPSSPEAEGSSTRKRNRLDDCGDDEGDPASSDEATLLQHLNACIAQLVAATNRPPPPPPPEPPQPQPLASREGAPRDECHFHGMSIAARLRRLDEATLPQVLHKISEVLLQHGV</sequence>
<dbReference type="GO" id="GO:0005634">
    <property type="term" value="C:nucleus"/>
    <property type="evidence" value="ECO:0007669"/>
    <property type="project" value="TreeGrafter"/>
</dbReference>
<dbReference type="GO" id="GO:0006357">
    <property type="term" value="P:regulation of transcription by RNA polymerase II"/>
    <property type="evidence" value="ECO:0007669"/>
    <property type="project" value="TreeGrafter"/>
</dbReference>
<dbReference type="PANTHER" id="PTHR12243:SF69">
    <property type="entry name" value="SI:CH73-59F11.3"/>
    <property type="match status" value="1"/>
</dbReference>
<dbReference type="Proteomes" id="UP001321473">
    <property type="component" value="Unassembled WGS sequence"/>
</dbReference>
<feature type="region of interest" description="Disordered" evidence="1">
    <location>
        <begin position="160"/>
        <end position="207"/>
    </location>
</feature>
<evidence type="ECO:0000313" key="3">
    <source>
        <dbReference type="EMBL" id="KAK8754908.1"/>
    </source>
</evidence>
<dbReference type="PROSITE" id="PS51029">
    <property type="entry name" value="MADF"/>
    <property type="match status" value="1"/>
</dbReference>
<evidence type="ECO:0000259" key="2">
    <source>
        <dbReference type="PROSITE" id="PS51029"/>
    </source>
</evidence>
<protein>
    <recommendedName>
        <fullName evidence="2">MADF domain-containing protein</fullName>
    </recommendedName>
</protein>
<dbReference type="SMART" id="SM00595">
    <property type="entry name" value="MADF"/>
    <property type="match status" value="1"/>
</dbReference>
<dbReference type="AlphaFoldDB" id="A0AAQ4CXG8"/>
<name>A0AAQ4CXG8_AMBAM</name>